<feature type="compositionally biased region" description="Basic and acidic residues" evidence="7">
    <location>
        <begin position="1004"/>
        <end position="1016"/>
    </location>
</feature>
<keyword evidence="6" id="KW-0175">Coiled coil</keyword>
<evidence type="ECO:0000259" key="9">
    <source>
        <dbReference type="Pfam" id="PF18584"/>
    </source>
</evidence>
<evidence type="ECO:0008006" key="12">
    <source>
        <dbReference type="Google" id="ProtNLM"/>
    </source>
</evidence>
<dbReference type="Proteomes" id="UP000694402">
    <property type="component" value="Unassembled WGS sequence"/>
</dbReference>
<evidence type="ECO:0000313" key="11">
    <source>
        <dbReference type="Proteomes" id="UP000694402"/>
    </source>
</evidence>
<feature type="compositionally biased region" description="Polar residues" evidence="7">
    <location>
        <begin position="710"/>
        <end position="723"/>
    </location>
</feature>
<dbReference type="GO" id="GO:0007140">
    <property type="term" value="P:male meiotic nuclear division"/>
    <property type="evidence" value="ECO:0007669"/>
    <property type="project" value="TreeGrafter"/>
</dbReference>
<protein>
    <recommendedName>
        <fullName evidence="12">Synaptonemal complex protein 2</fullName>
    </recommendedName>
</protein>
<feature type="compositionally biased region" description="Basic and acidic residues" evidence="7">
    <location>
        <begin position="581"/>
        <end position="621"/>
    </location>
</feature>
<evidence type="ECO:0000256" key="2">
    <source>
        <dbReference type="ARBA" id="ARBA00004286"/>
    </source>
</evidence>
<evidence type="ECO:0000256" key="3">
    <source>
        <dbReference type="ARBA" id="ARBA00007960"/>
    </source>
</evidence>
<feature type="compositionally biased region" description="Basic and acidic residues" evidence="7">
    <location>
        <begin position="887"/>
        <end position="898"/>
    </location>
</feature>
<dbReference type="GO" id="GO:0000779">
    <property type="term" value="C:condensed chromosome, centromeric region"/>
    <property type="evidence" value="ECO:0007669"/>
    <property type="project" value="TreeGrafter"/>
</dbReference>
<evidence type="ECO:0000256" key="5">
    <source>
        <dbReference type="ARBA" id="ARBA00023242"/>
    </source>
</evidence>
<evidence type="ECO:0000256" key="7">
    <source>
        <dbReference type="SAM" id="MobiDB-lite"/>
    </source>
</evidence>
<dbReference type="Pfam" id="PF18584">
    <property type="entry name" value="SYCP2_SLD"/>
    <property type="match status" value="1"/>
</dbReference>
<feature type="region of interest" description="Disordered" evidence="7">
    <location>
        <begin position="885"/>
        <end position="1053"/>
    </location>
</feature>
<keyword evidence="11" id="KW-1185">Reference proteome</keyword>
<feature type="compositionally biased region" description="Basic residues" evidence="7">
    <location>
        <begin position="1301"/>
        <end position="1317"/>
    </location>
</feature>
<dbReference type="InterPro" id="IPR024835">
    <property type="entry name" value="SYCP2-like"/>
</dbReference>
<feature type="domain" description="Synaptonemal complex protein 2 Spt16M-like" evidence="9">
    <location>
        <begin position="182"/>
        <end position="296"/>
    </location>
</feature>
<sequence>MVQWFEKARMLWIEACTQRNETLLNLAEDLFDSVMVVHETSLEGTYQVTECFLHLIGQLAADPRIHIMIQKEAIRKLNIILDKIPAELKKEKKILSSQEASDLMNNLASRIVEGGDYDLQIALMEALCRMTTRAQRKELADDWFSMEFVASTFSKIQDSEFETDCRRFLNLLNGMQGDGRRVFSYPCLEVFLDKHELLMPADEKLEEFWIDFNLGSQSVSFYFSLADEDAQEGQWDTACIPENEVHSYTVTEEGRRRVLKLKLTEPLCVSGVEGSHLTIHFSSSLDIMQAARSVYGNKNKSFVGKRRTSVVKTTVKIVMDDNCSQALVPESQMSPDADMERERDSVPCLLPPRPSGPLQMVTPAKRRVSESSTFITSSGGGRGTGASPFSVVMAASTPRGSRPKVKPAIELVRSCERQGQSGLGELRTAKPHYNAAPGITLSHSRSEQMDAVVALSQSKATKQDTRAGPVAEKYRRHIPVDKVVEMVQTDQAEEEELLDSSIVPDSQPTMKTESTIFSHWRKVSVSEMLLPVQRGFQKALPKPELENVEQQERPSSAQRGSGSVPGSAVSHKQLHAQLTQRLEEVLRKRDRGTGPEERAGVQIRVPEERGGPQDRGSRERAGAQGGSGPEEQSGAQGGRGPEEQDGARGGRGPEERGEPTGRGAKVSRQDAGRPGQTKGKPKSQKSQETEATPGKAPVKPTPAKDIQERATPNSKVKATGSNSSKDKREEVVTGTMMRLISSHYENSTSSTTIKSPVESVPRWPLPPTNRSVLEKSWLPPSMVGTAKAQGYMKSYTNSKKPSAEQQGDDVFAFKVDTSMTTGGEGKMSSDTSAIDSSATHNSWAFPSTAKKGQAVKSQVAAQRRHVKKHLFSDTDTDAMMEISWLKESSRKPKPKVIDYSRQPRLHPPAPNTTYESPDLPPSSPKPVKEKAKPKKKRQRVKERSVEQKENSGAALVAAGTSQAARRPQRAAATNAKSYREPDSASQSETEEPPAPKKRSIGPAEKIEKVCQEAVEVKKKKATTPAKEQTNVPKESSWAARLASFKPSPPAIERMRAASERSLIALPRSLLTPLGSLSASPASGPSSPLALELPPEHPRSSAGFQPSSFYSAPGRKSDRKAKDPSLPSLPSFPSLTPTGKTPGLRAQRPSALELSPIQPALSPAQSPLLCPPSQLLLTSTALQKSVLPSPLLQSQPSPGETDQFALHFGFPGQLGLPESFDKESLVSRVKLSQSSSRSEMSSTRVEAVNPVALTTALEKTPYSERRHKLDQRSFHLSGPCTGRKRHNSRPSSSNSEEEGKSGTRRGRQAVKMRPRKLFKPTAKPNLHAQAQAWEEQSSSDEEEEEEKKGNGTKDRASLATTKIYHHIQSSKSARDTVMDVSPEGDLSRVVSSHMVTSSSWEADVEAEVEGELDRSPHDMGNMCRQFSSELQRKFQNRSRRMELYTKQSLKTVQQHVSSISMRVQNYRSQKLEQVRGVLLKEINNLEEDESTLKNMEKELTTYWRKQSVAFHSYQEKETRRLQSLKSTFQTDVCHSLEYEERIFTSQMCLMRKDMKSVQDRLFKEMQDEEIMSVRRGLQALFLPEGPRF</sequence>
<feature type="region of interest" description="Disordered" evidence="7">
    <location>
        <begin position="1072"/>
        <end position="1168"/>
    </location>
</feature>
<feature type="compositionally biased region" description="Low complexity" evidence="7">
    <location>
        <begin position="962"/>
        <end position="972"/>
    </location>
</feature>
<feature type="compositionally biased region" description="Low complexity" evidence="7">
    <location>
        <begin position="1123"/>
        <end position="1134"/>
    </location>
</feature>
<dbReference type="Pfam" id="PF18581">
    <property type="entry name" value="SYCP2_ARLD"/>
    <property type="match status" value="1"/>
</dbReference>
<feature type="compositionally biased region" description="Basic and acidic residues" evidence="7">
    <location>
        <begin position="1345"/>
        <end position="1355"/>
    </location>
</feature>
<dbReference type="InterPro" id="IPR041322">
    <property type="entry name" value="SYCP2_ARLD"/>
</dbReference>
<dbReference type="GO" id="GO:0007143">
    <property type="term" value="P:female meiotic nuclear division"/>
    <property type="evidence" value="ECO:0007669"/>
    <property type="project" value="TreeGrafter"/>
</dbReference>
<keyword evidence="5" id="KW-0539">Nucleus</keyword>
<dbReference type="PANTHER" id="PTHR15607:SF12">
    <property type="entry name" value="SYNAPTONEMAL COMPLEX PROTEIN 2"/>
    <property type="match status" value="1"/>
</dbReference>
<proteinExistence type="inferred from homology"/>
<evidence type="ECO:0000256" key="1">
    <source>
        <dbReference type="ARBA" id="ARBA00004123"/>
    </source>
</evidence>
<evidence type="ECO:0000259" key="8">
    <source>
        <dbReference type="Pfam" id="PF18581"/>
    </source>
</evidence>
<feature type="compositionally biased region" description="Basic and acidic residues" evidence="7">
    <location>
        <begin position="640"/>
        <end position="659"/>
    </location>
</feature>
<evidence type="ECO:0000256" key="4">
    <source>
        <dbReference type="ARBA" id="ARBA00022454"/>
    </source>
</evidence>
<feature type="region of interest" description="Disordered" evidence="7">
    <location>
        <begin position="1256"/>
        <end position="1357"/>
    </location>
</feature>
<evidence type="ECO:0000313" key="10">
    <source>
        <dbReference type="Ensembl" id="ENSOTSP00005098186.2"/>
    </source>
</evidence>
<feature type="region of interest" description="Disordered" evidence="7">
    <location>
        <begin position="348"/>
        <end position="388"/>
    </location>
</feature>
<comment type="subcellular location">
    <subcellularLocation>
        <location evidence="2">Chromosome</location>
    </subcellularLocation>
    <subcellularLocation>
        <location evidence="1">Nucleus</location>
    </subcellularLocation>
</comment>
<evidence type="ECO:0000256" key="6">
    <source>
        <dbReference type="SAM" id="Coils"/>
    </source>
</evidence>
<comment type="similarity">
    <text evidence="3">Belongs to the SYCP2 family.</text>
</comment>
<feature type="compositionally biased region" description="Low complexity" evidence="7">
    <location>
        <begin position="1072"/>
        <end position="1092"/>
    </location>
</feature>
<feature type="compositionally biased region" description="Low complexity" evidence="7">
    <location>
        <begin position="1157"/>
        <end position="1168"/>
    </location>
</feature>
<feature type="coiled-coil region" evidence="6">
    <location>
        <begin position="1467"/>
        <end position="1497"/>
    </location>
</feature>
<reference evidence="10" key="2">
    <citation type="submission" date="2025-09" db="UniProtKB">
        <authorList>
            <consortium name="Ensembl"/>
        </authorList>
    </citation>
    <scope>IDENTIFICATION</scope>
</reference>
<feature type="domain" description="Synaptonemal complex protein 2 armadillo-repeat-like" evidence="8">
    <location>
        <begin position="1"/>
        <end position="87"/>
    </location>
</feature>
<feature type="compositionally biased region" description="Polar residues" evidence="7">
    <location>
        <begin position="743"/>
        <end position="754"/>
    </location>
</feature>
<name>A0A8C8JYK9_ONCTS</name>
<reference evidence="10" key="1">
    <citation type="submission" date="2025-08" db="UniProtKB">
        <authorList>
            <consortium name="Ensembl"/>
        </authorList>
    </citation>
    <scope>IDENTIFICATION</scope>
</reference>
<organism evidence="10 11">
    <name type="scientific">Oncorhynchus tshawytscha</name>
    <name type="common">Chinook salmon</name>
    <name type="synonym">Salmo tshawytscha</name>
    <dbReference type="NCBI Taxonomy" id="74940"/>
    <lineage>
        <taxon>Eukaryota</taxon>
        <taxon>Metazoa</taxon>
        <taxon>Chordata</taxon>
        <taxon>Craniata</taxon>
        <taxon>Vertebrata</taxon>
        <taxon>Euteleostomi</taxon>
        <taxon>Actinopterygii</taxon>
        <taxon>Neopterygii</taxon>
        <taxon>Teleostei</taxon>
        <taxon>Protacanthopterygii</taxon>
        <taxon>Salmoniformes</taxon>
        <taxon>Salmonidae</taxon>
        <taxon>Salmoninae</taxon>
        <taxon>Oncorhynchus</taxon>
    </lineage>
</organism>
<feature type="region of interest" description="Disordered" evidence="7">
    <location>
        <begin position="541"/>
        <end position="773"/>
    </location>
</feature>
<gene>
    <name evidence="10" type="primary">LOC112215967</name>
</gene>
<feature type="compositionally biased region" description="Basic residues" evidence="7">
    <location>
        <begin position="931"/>
        <end position="940"/>
    </location>
</feature>
<dbReference type="GO" id="GO:0000800">
    <property type="term" value="C:lateral element"/>
    <property type="evidence" value="ECO:0007669"/>
    <property type="project" value="TreeGrafter"/>
</dbReference>
<dbReference type="Ensembl" id="ENSOTST00005106254.2">
    <property type="protein sequence ID" value="ENSOTSP00005098186.2"/>
    <property type="gene ID" value="ENSOTSG00005045393.2"/>
</dbReference>
<dbReference type="InterPro" id="IPR040560">
    <property type="entry name" value="SYCP2_SLD"/>
</dbReference>
<keyword evidence="4" id="KW-0158">Chromosome</keyword>
<dbReference type="GeneTree" id="ENSGT00530000063859"/>
<accession>A0A8C8JYK9</accession>
<dbReference type="PANTHER" id="PTHR15607">
    <property type="entry name" value="SYNAPTONEMAL COMPLEX PROTEIN-RELATED"/>
    <property type="match status" value="1"/>
</dbReference>